<dbReference type="OrthoDB" id="108192at2"/>
<accession>A0A5D8ZXM0</accession>
<evidence type="ECO:0000313" key="2">
    <source>
        <dbReference type="Proteomes" id="UP000323884"/>
    </source>
</evidence>
<evidence type="ECO:0000313" key="1">
    <source>
        <dbReference type="EMBL" id="TZF98842.1"/>
    </source>
</evidence>
<reference evidence="1 2" key="1">
    <citation type="submission" date="2019-08" db="EMBL/GenBank/DDBJ databases">
        <title>Draft genome sequence of Chryseobacterium sp. Gsoil 183.</title>
        <authorList>
            <person name="Im W.-T."/>
        </authorList>
    </citation>
    <scope>NUCLEOTIDE SEQUENCE [LARGE SCALE GENOMIC DNA]</scope>
    <source>
        <strain evidence="1 2">Gsoil 183</strain>
        <plasmid evidence="1">unnamed1</plasmid>
    </source>
</reference>
<comment type="caution">
    <text evidence="1">The sequence shown here is derived from an EMBL/GenBank/DDBJ whole genome shotgun (WGS) entry which is preliminary data.</text>
</comment>
<dbReference type="EMBL" id="VTRU01000001">
    <property type="protein sequence ID" value="TZF98842.1"/>
    <property type="molecule type" value="Genomic_DNA"/>
</dbReference>
<dbReference type="AlphaFoldDB" id="A0A5D8ZXM0"/>
<organism evidence="1 2">
    <name type="scientific">Chryseobacterium panacisoli</name>
    <dbReference type="NCBI Taxonomy" id="1807141"/>
    <lineage>
        <taxon>Bacteria</taxon>
        <taxon>Pseudomonadati</taxon>
        <taxon>Bacteroidota</taxon>
        <taxon>Flavobacteriia</taxon>
        <taxon>Flavobacteriales</taxon>
        <taxon>Weeksellaceae</taxon>
        <taxon>Chryseobacterium group</taxon>
        <taxon>Chryseobacterium</taxon>
    </lineage>
</organism>
<sequence length="392" mass="45940">MIPKYRKQYNQEFSDEKYNQLKNILAEKGGTAPAFRVSESPMFLTKEFESKLIDASESIISQIKAMPAETLRKAIPDNCRVPNDTDQPHFFTIDFGVCKSEDGTIEPQLIELQAFPSLYAFQKVYEETYCEVYPFLSEIRNPMPHETFKNYLKELIVGDENPENVILLEIFPEKQKTAIDFVLTEKLLGIKTVCLTKVKKEGKKLYYENNGRLIEIKRIYNRVIFDELDNIPDLTTEFDFREEVDVKWITHPNWFFKISKFLLPLLKHQFVPKSYFLHEFPENENLENFVLKPLFSFAGSGVNLNPTKEITDSIEDKENYILQRKVYYEPIFEDINGDFSKAEIRLLYIWRENDERPILLENLGRMTKAAMVNVDFNKKDAIWIGSSNAFFG</sequence>
<keyword evidence="2" id="KW-1185">Reference proteome</keyword>
<dbReference type="Proteomes" id="UP000323884">
    <property type="component" value="Unassembled WGS sequence"/>
</dbReference>
<evidence type="ECO:0008006" key="3">
    <source>
        <dbReference type="Google" id="ProtNLM"/>
    </source>
</evidence>
<gene>
    <name evidence="1" type="ORF">FW781_02630</name>
</gene>
<dbReference type="SUPFAM" id="SSF56059">
    <property type="entry name" value="Glutathione synthetase ATP-binding domain-like"/>
    <property type="match status" value="1"/>
</dbReference>
<proteinExistence type="predicted"/>
<dbReference type="RefSeq" id="WP_149385991.1">
    <property type="nucleotide sequence ID" value="NZ_VTRU01000001.1"/>
</dbReference>
<keyword evidence="1" id="KW-0614">Plasmid</keyword>
<geneLocation type="plasmid" evidence="1">
    <name>unnamed1</name>
</geneLocation>
<name>A0A5D8ZXM0_9FLAO</name>
<protein>
    <recommendedName>
        <fullName evidence="3">Circularly permuted ATP-grasp type 2</fullName>
    </recommendedName>
</protein>